<gene>
    <name evidence="5" type="ORF">H8B21_05010</name>
</gene>
<evidence type="ECO:0000259" key="4">
    <source>
        <dbReference type="PROSITE" id="PS01124"/>
    </source>
</evidence>
<evidence type="ECO:0000256" key="3">
    <source>
        <dbReference type="ARBA" id="ARBA00023163"/>
    </source>
</evidence>
<accession>A0ABR7XP37</accession>
<dbReference type="SMART" id="SM00342">
    <property type="entry name" value="HTH_ARAC"/>
    <property type="match status" value="1"/>
</dbReference>
<dbReference type="PROSITE" id="PS00041">
    <property type="entry name" value="HTH_ARAC_FAMILY_1"/>
    <property type="match status" value="1"/>
</dbReference>
<keyword evidence="2" id="KW-0238">DNA-binding</keyword>
<protein>
    <submittedName>
        <fullName evidence="5">Helix-turn-helix transcriptional regulator</fullName>
    </submittedName>
</protein>
<organism evidence="5 6">
    <name type="scientific">Sphingobacterium chuzhouense</name>
    <dbReference type="NCBI Taxonomy" id="1742264"/>
    <lineage>
        <taxon>Bacteria</taxon>
        <taxon>Pseudomonadati</taxon>
        <taxon>Bacteroidota</taxon>
        <taxon>Sphingobacteriia</taxon>
        <taxon>Sphingobacteriales</taxon>
        <taxon>Sphingobacteriaceae</taxon>
        <taxon>Sphingobacterium</taxon>
    </lineage>
</organism>
<dbReference type="Pfam" id="PF12833">
    <property type="entry name" value="HTH_18"/>
    <property type="match status" value="1"/>
</dbReference>
<evidence type="ECO:0000256" key="1">
    <source>
        <dbReference type="ARBA" id="ARBA00023015"/>
    </source>
</evidence>
<evidence type="ECO:0000313" key="6">
    <source>
        <dbReference type="Proteomes" id="UP000651112"/>
    </source>
</evidence>
<evidence type="ECO:0000256" key="2">
    <source>
        <dbReference type="ARBA" id="ARBA00023125"/>
    </source>
</evidence>
<keyword evidence="1" id="KW-0805">Transcription regulation</keyword>
<keyword evidence="6" id="KW-1185">Reference proteome</keyword>
<dbReference type="PANTHER" id="PTHR47893:SF1">
    <property type="entry name" value="REGULATORY PROTEIN PCHR"/>
    <property type="match status" value="1"/>
</dbReference>
<feature type="domain" description="HTH araC/xylS-type" evidence="4">
    <location>
        <begin position="233"/>
        <end position="330"/>
    </location>
</feature>
<dbReference type="PROSITE" id="PS01124">
    <property type="entry name" value="HTH_ARAC_FAMILY_2"/>
    <property type="match status" value="1"/>
</dbReference>
<dbReference type="RefSeq" id="WP_190312658.1">
    <property type="nucleotide sequence ID" value="NZ_JACNYL010000001.1"/>
</dbReference>
<keyword evidence="3" id="KW-0804">Transcription</keyword>
<reference evidence="5 6" key="1">
    <citation type="submission" date="2020-08" db="EMBL/GenBank/DDBJ databases">
        <title>Sphingobacterium sp. DN00404 isolated from aquaculture water.</title>
        <authorList>
            <person name="Zhang M."/>
        </authorList>
    </citation>
    <scope>NUCLEOTIDE SEQUENCE [LARGE SCALE GENOMIC DNA]</scope>
    <source>
        <strain evidence="5 6">KCTC 42746</strain>
    </source>
</reference>
<dbReference type="PANTHER" id="PTHR47893">
    <property type="entry name" value="REGULATORY PROTEIN PCHR"/>
    <property type="match status" value="1"/>
</dbReference>
<comment type="caution">
    <text evidence="5">The sequence shown here is derived from an EMBL/GenBank/DDBJ whole genome shotgun (WGS) entry which is preliminary data.</text>
</comment>
<evidence type="ECO:0000313" key="5">
    <source>
        <dbReference type="EMBL" id="MBD1420930.1"/>
    </source>
</evidence>
<dbReference type="Proteomes" id="UP000651112">
    <property type="component" value="Unassembled WGS sequence"/>
</dbReference>
<dbReference type="InterPro" id="IPR018062">
    <property type="entry name" value="HTH_AraC-typ_CS"/>
</dbReference>
<dbReference type="InterPro" id="IPR009057">
    <property type="entry name" value="Homeodomain-like_sf"/>
</dbReference>
<dbReference type="Gene3D" id="1.10.10.60">
    <property type="entry name" value="Homeodomain-like"/>
    <property type="match status" value="1"/>
</dbReference>
<dbReference type="InterPro" id="IPR018060">
    <property type="entry name" value="HTH_AraC"/>
</dbReference>
<dbReference type="EMBL" id="JACNYL010000001">
    <property type="protein sequence ID" value="MBD1420930.1"/>
    <property type="molecule type" value="Genomic_DNA"/>
</dbReference>
<dbReference type="InterPro" id="IPR053142">
    <property type="entry name" value="PchR_regulatory_protein"/>
</dbReference>
<name>A0ABR7XP37_9SPHI</name>
<sequence length="343" mass="40023">MHIFSRIVEVDQVLCDLDVPDTYMDDAEVKDYSRHFTDRETASYEIKALYVPGLFIQKTEVQTIKEITDDFLTSGKHIRFFFYLKGHSSVKRGAGNQDYEHAEGMLLRNYLDKSGGGSLVHIPGNDEMKYVVIKMSREFYIQLLKDEQWINNDAFHQYILAGDPENRPNETLYVDMRTLQILQEILHCDHIQQYRYHFLKLKLRELLFIVHQLTHFGPANHSEPIASDVGILEKIRAYLILHLDKPPSVTELSKMFMLNEKKLKQDFKSVYGNTIYAFVIDARMRKAKKLLFEDHNVNELAMLLGYQSVSHFIKVFKTYHGCTPKEALSRFKTLTSATQKERG</sequence>
<proteinExistence type="predicted"/>
<dbReference type="SUPFAM" id="SSF46689">
    <property type="entry name" value="Homeodomain-like"/>
    <property type="match status" value="1"/>
</dbReference>